<dbReference type="SMART" id="SM00530">
    <property type="entry name" value="HTH_XRE"/>
    <property type="match status" value="1"/>
</dbReference>
<feature type="domain" description="HTH cro/C1-type" evidence="2">
    <location>
        <begin position="12"/>
        <end position="66"/>
    </location>
</feature>
<dbReference type="RefSeq" id="WP_374846254.1">
    <property type="nucleotide sequence ID" value="NZ_JBHEEV010000004.1"/>
</dbReference>
<evidence type="ECO:0000313" key="4">
    <source>
        <dbReference type="Proteomes" id="UP000568486"/>
    </source>
</evidence>
<dbReference type="InterPro" id="IPR050807">
    <property type="entry name" value="TransReg_Diox_bact_type"/>
</dbReference>
<accession>A0ABX1DTE6</accession>
<dbReference type="Pfam" id="PF13560">
    <property type="entry name" value="HTH_31"/>
    <property type="match status" value="1"/>
</dbReference>
<dbReference type="CDD" id="cd00093">
    <property type="entry name" value="HTH_XRE"/>
    <property type="match status" value="1"/>
</dbReference>
<dbReference type="InterPro" id="IPR010982">
    <property type="entry name" value="Lambda_DNA-bd_dom_sf"/>
</dbReference>
<name>A0ABX1DTE6_9HYPH</name>
<evidence type="ECO:0000313" key="3">
    <source>
        <dbReference type="EMBL" id="NKC27778.1"/>
    </source>
</evidence>
<evidence type="ECO:0000259" key="2">
    <source>
        <dbReference type="PROSITE" id="PS50943"/>
    </source>
</evidence>
<comment type="caution">
    <text evidence="3">The sequence shown here is derived from an EMBL/GenBank/DDBJ whole genome shotgun (WGS) entry which is preliminary data.</text>
</comment>
<dbReference type="Proteomes" id="UP000568486">
    <property type="component" value="Unassembled WGS sequence"/>
</dbReference>
<dbReference type="EMBL" id="JAAVLR010000001">
    <property type="protein sequence ID" value="NKC27778.1"/>
    <property type="molecule type" value="Genomic_DNA"/>
</dbReference>
<dbReference type="PANTHER" id="PTHR46797">
    <property type="entry name" value="HTH-TYPE TRANSCRIPTIONAL REGULATOR"/>
    <property type="match status" value="1"/>
</dbReference>
<dbReference type="InterPro" id="IPR001387">
    <property type="entry name" value="Cro/C1-type_HTH"/>
</dbReference>
<reference evidence="3 4" key="1">
    <citation type="submission" date="2020-03" db="EMBL/GenBank/DDBJ databases">
        <title>Whole genome sequencing of clinical and environmental type strains of Ochrobactrum.</title>
        <authorList>
            <person name="Dharne M."/>
        </authorList>
    </citation>
    <scope>NUCLEOTIDE SEQUENCE [LARGE SCALE GENOMIC DNA]</scope>
    <source>
        <strain evidence="3 4">DSM 22292</strain>
    </source>
</reference>
<sequence>MDDLRKRFGQLLAAHRRKAGLTQGQLAEAAGISVDMVTKIETGTSGARFPVIERLARSLDVDPAAFFSPDIPTKERPSSALLELKVRLAGLDEKELLWIKGVFDAALNQKR</sequence>
<proteinExistence type="predicted"/>
<keyword evidence="4" id="KW-1185">Reference proteome</keyword>
<gene>
    <name evidence="3" type="ORF">HED52_03560</name>
</gene>
<keyword evidence="1" id="KW-0238">DNA-binding</keyword>
<dbReference type="PROSITE" id="PS50943">
    <property type="entry name" value="HTH_CROC1"/>
    <property type="match status" value="1"/>
</dbReference>
<dbReference type="Gene3D" id="1.10.260.40">
    <property type="entry name" value="lambda repressor-like DNA-binding domains"/>
    <property type="match status" value="1"/>
</dbReference>
<dbReference type="PANTHER" id="PTHR46797:SF1">
    <property type="entry name" value="METHYLPHOSPHONATE SYNTHASE"/>
    <property type="match status" value="1"/>
</dbReference>
<organism evidence="3 4">
    <name type="scientific">Brucella ciceri</name>
    <dbReference type="NCBI Taxonomy" id="391287"/>
    <lineage>
        <taxon>Bacteria</taxon>
        <taxon>Pseudomonadati</taxon>
        <taxon>Pseudomonadota</taxon>
        <taxon>Alphaproteobacteria</taxon>
        <taxon>Hyphomicrobiales</taxon>
        <taxon>Brucellaceae</taxon>
        <taxon>Brucella/Ochrobactrum group</taxon>
        <taxon>Brucella</taxon>
    </lineage>
</organism>
<protein>
    <submittedName>
        <fullName evidence="3">Helix-turn-helix domain-containing protein</fullName>
    </submittedName>
</protein>
<dbReference type="SUPFAM" id="SSF47413">
    <property type="entry name" value="lambda repressor-like DNA-binding domains"/>
    <property type="match status" value="1"/>
</dbReference>
<evidence type="ECO:0000256" key="1">
    <source>
        <dbReference type="ARBA" id="ARBA00023125"/>
    </source>
</evidence>